<evidence type="ECO:0000256" key="1">
    <source>
        <dbReference type="ARBA" id="ARBA00004305"/>
    </source>
</evidence>
<reference evidence="6" key="1">
    <citation type="submission" date="2021-01" db="EMBL/GenBank/DDBJ databases">
        <authorList>
            <person name="Corre E."/>
            <person name="Pelletier E."/>
            <person name="Niang G."/>
            <person name="Scheremetjew M."/>
            <person name="Finn R."/>
            <person name="Kale V."/>
            <person name="Holt S."/>
            <person name="Cochrane G."/>
            <person name="Meng A."/>
            <person name="Brown T."/>
            <person name="Cohen L."/>
        </authorList>
    </citation>
    <scope>NUCLEOTIDE SEQUENCE</scope>
    <source>
        <strain evidence="6">GSO104</strain>
    </source>
</reference>
<dbReference type="GO" id="GO:0034551">
    <property type="term" value="P:mitochondrial respiratory chain complex III assembly"/>
    <property type="evidence" value="ECO:0007669"/>
    <property type="project" value="InterPro"/>
</dbReference>
<dbReference type="AlphaFoldDB" id="A0A6V2A5R9"/>
<accession>A0A6V2A5R9</accession>
<dbReference type="InterPro" id="IPR008011">
    <property type="entry name" value="Complex1_LYR_dom"/>
</dbReference>
<evidence type="ECO:0000256" key="2">
    <source>
        <dbReference type="ARBA" id="ARBA00023128"/>
    </source>
</evidence>
<dbReference type="CDD" id="cd20267">
    <property type="entry name" value="Complex1_LYR_LYRM7"/>
    <property type="match status" value="1"/>
</dbReference>
<dbReference type="InterPro" id="IPR050435">
    <property type="entry name" value="MZM1/LYRM7"/>
</dbReference>
<evidence type="ECO:0000313" key="6">
    <source>
        <dbReference type="EMBL" id="CAE4578257.1"/>
    </source>
</evidence>
<proteinExistence type="predicted"/>
<protein>
    <recommendedName>
        <fullName evidence="5">Complex 1 LYR protein domain-containing protein</fullName>
    </recommendedName>
</protein>
<feature type="compositionally biased region" description="Polar residues" evidence="4">
    <location>
        <begin position="101"/>
        <end position="116"/>
    </location>
</feature>
<dbReference type="InterPro" id="IPR045298">
    <property type="entry name" value="Complex1_LYR_LYRM7"/>
</dbReference>
<dbReference type="GO" id="GO:0005759">
    <property type="term" value="C:mitochondrial matrix"/>
    <property type="evidence" value="ECO:0007669"/>
    <property type="project" value="UniProtKB-SubCell"/>
</dbReference>
<sequence>MSLRAQVLSGYRRLFRARRILFEGDERAMTESRFAIRAEFDKHKHVTGPPEHVQGLLTMIDEAEDMLLHGVARGELNQQTGHYEVKIKPEHATDTTDDATSISNANEMEPITSETASKFDEEGKPKVVVTSSSSPSGKEKTK</sequence>
<keyword evidence="2" id="KW-0496">Mitochondrion</keyword>
<dbReference type="Pfam" id="PF05347">
    <property type="entry name" value="Complex1_LYR"/>
    <property type="match status" value="1"/>
</dbReference>
<comment type="subcellular location">
    <subcellularLocation>
        <location evidence="1">Mitochondrion matrix</location>
    </subcellularLocation>
</comment>
<gene>
    <name evidence="6" type="ORF">DBRI00130_LOCUS265</name>
</gene>
<keyword evidence="3" id="KW-0143">Chaperone</keyword>
<evidence type="ECO:0000256" key="4">
    <source>
        <dbReference type="SAM" id="MobiDB-lite"/>
    </source>
</evidence>
<organism evidence="6">
    <name type="scientific">Ditylum brightwellii</name>
    <dbReference type="NCBI Taxonomy" id="49249"/>
    <lineage>
        <taxon>Eukaryota</taxon>
        <taxon>Sar</taxon>
        <taxon>Stramenopiles</taxon>
        <taxon>Ochrophyta</taxon>
        <taxon>Bacillariophyta</taxon>
        <taxon>Mediophyceae</taxon>
        <taxon>Lithodesmiophycidae</taxon>
        <taxon>Lithodesmiales</taxon>
        <taxon>Lithodesmiaceae</taxon>
        <taxon>Ditylum</taxon>
    </lineage>
</organism>
<feature type="region of interest" description="Disordered" evidence="4">
    <location>
        <begin position="87"/>
        <end position="142"/>
    </location>
</feature>
<feature type="domain" description="Complex 1 LYR protein" evidence="5">
    <location>
        <begin position="5"/>
        <end position="58"/>
    </location>
</feature>
<dbReference type="EMBL" id="HBNS01000318">
    <property type="protein sequence ID" value="CAE4578257.1"/>
    <property type="molecule type" value="Transcribed_RNA"/>
</dbReference>
<dbReference type="PANTHER" id="PTHR46749">
    <property type="entry name" value="COMPLEX III ASSEMBLY FACTOR LYRM7"/>
    <property type="match status" value="1"/>
</dbReference>
<evidence type="ECO:0000256" key="3">
    <source>
        <dbReference type="ARBA" id="ARBA00023186"/>
    </source>
</evidence>
<evidence type="ECO:0000259" key="5">
    <source>
        <dbReference type="Pfam" id="PF05347"/>
    </source>
</evidence>
<name>A0A6V2A5R9_9STRA</name>
<feature type="compositionally biased region" description="Low complexity" evidence="4">
    <location>
        <begin position="126"/>
        <end position="136"/>
    </location>
</feature>
<dbReference type="GO" id="GO:0044183">
    <property type="term" value="F:protein folding chaperone"/>
    <property type="evidence" value="ECO:0007669"/>
    <property type="project" value="TreeGrafter"/>
</dbReference>
<dbReference type="PANTHER" id="PTHR46749:SF1">
    <property type="entry name" value="COMPLEX III ASSEMBLY FACTOR LYRM7"/>
    <property type="match status" value="1"/>
</dbReference>